<sequence length="82" mass="9177">MRMCTELASIPQFLLSCLTTEAIQATATRLGKLGSTCAFTGHPTQGDPLKFVAYALTYEKKLEDYRPVIKVYQIEELSYPTL</sequence>
<accession>A0A8K1CTT0</accession>
<dbReference type="PROSITE" id="PS51257">
    <property type="entry name" value="PROKAR_LIPOPROTEIN"/>
    <property type="match status" value="1"/>
</dbReference>
<dbReference type="EMBL" id="SPLM01000001">
    <property type="protein sequence ID" value="TMW69741.1"/>
    <property type="molecule type" value="Genomic_DNA"/>
</dbReference>
<organism evidence="1 2">
    <name type="scientific">Pythium oligandrum</name>
    <name type="common">Mycoparasitic fungus</name>
    <dbReference type="NCBI Taxonomy" id="41045"/>
    <lineage>
        <taxon>Eukaryota</taxon>
        <taxon>Sar</taxon>
        <taxon>Stramenopiles</taxon>
        <taxon>Oomycota</taxon>
        <taxon>Peronosporomycetes</taxon>
        <taxon>Pythiales</taxon>
        <taxon>Pythiaceae</taxon>
        <taxon>Pythium</taxon>
    </lineage>
</organism>
<evidence type="ECO:0000313" key="1">
    <source>
        <dbReference type="EMBL" id="TMW69741.1"/>
    </source>
</evidence>
<protein>
    <submittedName>
        <fullName evidence="1">Uncharacterized protein</fullName>
    </submittedName>
</protein>
<dbReference type="Proteomes" id="UP000794436">
    <property type="component" value="Unassembled WGS sequence"/>
</dbReference>
<comment type="caution">
    <text evidence="1">The sequence shown here is derived from an EMBL/GenBank/DDBJ whole genome shotgun (WGS) entry which is preliminary data.</text>
</comment>
<name>A0A8K1CTT0_PYTOL</name>
<reference evidence="1" key="1">
    <citation type="submission" date="2019-03" db="EMBL/GenBank/DDBJ databases">
        <title>Long read genome sequence of the mycoparasitic Pythium oligandrum ATCC 38472 isolated from sugarbeet rhizosphere.</title>
        <authorList>
            <person name="Gaulin E."/>
        </authorList>
    </citation>
    <scope>NUCLEOTIDE SEQUENCE</scope>
    <source>
        <strain evidence="1">ATCC 38472_TT</strain>
    </source>
</reference>
<keyword evidence="2" id="KW-1185">Reference proteome</keyword>
<evidence type="ECO:0000313" key="2">
    <source>
        <dbReference type="Proteomes" id="UP000794436"/>
    </source>
</evidence>
<proteinExistence type="predicted"/>
<dbReference type="AlphaFoldDB" id="A0A8K1CTT0"/>
<gene>
    <name evidence="1" type="ORF">Poli38472_001897</name>
</gene>